<dbReference type="Pfam" id="PF06808">
    <property type="entry name" value="DctM"/>
    <property type="match status" value="1"/>
</dbReference>
<feature type="transmembrane region" description="Helical" evidence="7">
    <location>
        <begin position="103"/>
        <end position="124"/>
    </location>
</feature>
<feature type="transmembrane region" description="Helical" evidence="7">
    <location>
        <begin position="49"/>
        <end position="70"/>
    </location>
</feature>
<feature type="transmembrane region" description="Helical" evidence="7">
    <location>
        <begin position="239"/>
        <end position="257"/>
    </location>
</feature>
<dbReference type="InterPro" id="IPR010656">
    <property type="entry name" value="DctM"/>
</dbReference>
<feature type="transmembrane region" description="Helical" evidence="7">
    <location>
        <begin position="79"/>
        <end position="97"/>
    </location>
</feature>
<evidence type="ECO:0000256" key="7">
    <source>
        <dbReference type="SAM" id="Phobius"/>
    </source>
</evidence>
<evidence type="ECO:0000256" key="5">
    <source>
        <dbReference type="ARBA" id="ARBA00022989"/>
    </source>
</evidence>
<keyword evidence="5 7" id="KW-1133">Transmembrane helix</keyword>
<evidence type="ECO:0000313" key="9">
    <source>
        <dbReference type="EMBL" id="KIL80241.1"/>
    </source>
</evidence>
<keyword evidence="6 7" id="KW-0472">Membrane</keyword>
<evidence type="ECO:0000256" key="4">
    <source>
        <dbReference type="ARBA" id="ARBA00022692"/>
    </source>
</evidence>
<keyword evidence="3" id="KW-0997">Cell inner membrane</keyword>
<feature type="transmembrane region" description="Helical" evidence="7">
    <location>
        <begin position="415"/>
        <end position="438"/>
    </location>
</feature>
<evidence type="ECO:0000256" key="3">
    <source>
        <dbReference type="ARBA" id="ARBA00022519"/>
    </source>
</evidence>
<comment type="subcellular location">
    <subcellularLocation>
        <location evidence="1">Cell inner membrane</location>
        <topology evidence="1">Multi-pass membrane protein</topology>
    </subcellularLocation>
</comment>
<keyword evidence="4 7" id="KW-0812">Transmembrane</keyword>
<evidence type="ECO:0000256" key="6">
    <source>
        <dbReference type="ARBA" id="ARBA00023136"/>
    </source>
</evidence>
<proteinExistence type="predicted"/>
<dbReference type="InterPro" id="IPR004681">
    <property type="entry name" value="TRAP_DctM"/>
</dbReference>
<dbReference type="RefSeq" id="WP_041113026.1">
    <property type="nucleotide sequence ID" value="NZ_JARTHD010000022.1"/>
</dbReference>
<evidence type="ECO:0000256" key="2">
    <source>
        <dbReference type="ARBA" id="ARBA00022475"/>
    </source>
</evidence>
<gene>
    <name evidence="9" type="ORF">SD77_0089</name>
</gene>
<feature type="domain" description="TRAP C4-dicarboxylate transport system permease DctM subunit" evidence="8">
    <location>
        <begin position="7"/>
        <end position="437"/>
    </location>
</feature>
<name>A0ABR5AZS5_BACBA</name>
<feature type="transmembrane region" description="Helical" evidence="7">
    <location>
        <begin position="356"/>
        <end position="375"/>
    </location>
</feature>
<evidence type="ECO:0000256" key="1">
    <source>
        <dbReference type="ARBA" id="ARBA00004429"/>
    </source>
</evidence>
<dbReference type="PIRSF" id="PIRSF006066">
    <property type="entry name" value="HI0050"/>
    <property type="match status" value="1"/>
</dbReference>
<feature type="transmembrane region" description="Helical" evidence="7">
    <location>
        <begin position="136"/>
        <end position="159"/>
    </location>
</feature>
<reference evidence="9 10" key="1">
    <citation type="submission" date="2015-01" db="EMBL/GenBank/DDBJ databases">
        <title>Genome Assembly of Bacillus badius MTCC 1458.</title>
        <authorList>
            <person name="Verma A."/>
            <person name="Khatri I."/>
            <person name="Mual P."/>
            <person name="Subramanian S."/>
            <person name="Krishnamurthi S."/>
        </authorList>
    </citation>
    <scope>NUCLEOTIDE SEQUENCE [LARGE SCALE GENOMIC DNA]</scope>
    <source>
        <strain evidence="9 10">MTCC 1458</strain>
    </source>
</reference>
<evidence type="ECO:0000259" key="8">
    <source>
        <dbReference type="Pfam" id="PF06808"/>
    </source>
</evidence>
<feature type="transmembrane region" description="Helical" evidence="7">
    <location>
        <begin position="171"/>
        <end position="194"/>
    </location>
</feature>
<feature type="transmembrane region" description="Helical" evidence="7">
    <location>
        <begin position="327"/>
        <end position="349"/>
    </location>
</feature>
<comment type="caution">
    <text evidence="9">The sequence shown here is derived from an EMBL/GenBank/DDBJ whole genome shotgun (WGS) entry which is preliminary data.</text>
</comment>
<dbReference type="PANTHER" id="PTHR33362">
    <property type="entry name" value="SIALIC ACID TRAP TRANSPORTER PERMEASE PROTEIN SIAT-RELATED"/>
    <property type="match status" value="1"/>
</dbReference>
<feature type="transmembrane region" description="Helical" evidence="7">
    <location>
        <begin position="291"/>
        <end position="315"/>
    </location>
</feature>
<feature type="transmembrane region" description="Helical" evidence="7">
    <location>
        <begin position="263"/>
        <end position="279"/>
    </location>
</feature>
<dbReference type="NCBIfam" id="TIGR00786">
    <property type="entry name" value="dctM"/>
    <property type="match status" value="1"/>
</dbReference>
<dbReference type="PANTHER" id="PTHR33362:SF3">
    <property type="entry name" value="SIALIC ACID TRAP TRANSPORTER PERMEASE PROTEIN SIAT"/>
    <property type="match status" value="1"/>
</dbReference>
<keyword evidence="10" id="KW-1185">Reference proteome</keyword>
<dbReference type="EMBL" id="JXLP01000001">
    <property type="protein sequence ID" value="KIL80241.1"/>
    <property type="molecule type" value="Genomic_DNA"/>
</dbReference>
<organism evidence="9 10">
    <name type="scientific">Bacillus badius</name>
    <dbReference type="NCBI Taxonomy" id="1455"/>
    <lineage>
        <taxon>Bacteria</taxon>
        <taxon>Bacillati</taxon>
        <taxon>Bacillota</taxon>
        <taxon>Bacilli</taxon>
        <taxon>Bacillales</taxon>
        <taxon>Bacillaceae</taxon>
        <taxon>Pseudobacillus</taxon>
    </lineage>
</organism>
<evidence type="ECO:0000313" key="10">
    <source>
        <dbReference type="Proteomes" id="UP000031982"/>
    </source>
</evidence>
<sequence length="448" mass="47571">MTTIALFLSLFLLIALSVPIGIAIGLSTLFTALFFTDSIPVMTLTQKVFTSLDSFPIMAIPFFMMAGILMGKGGVSKRLLDFAGSLVGFVAGGLAMVTVLTCMFFSAISGSGPATVAAIGSFMIPAMEREKYGRGFAAAITASAGAIGVIIPPSIPFVLYGVIGGVSIGSLFLAGILPGIMIGLSLMIASYFIIKRKSVKNAENTASQFNVLDETSVTIEQMNVKRISFKHVLQTFYEAKWALLTPVIILGGIYGSIFTPTESAAVAIMYGLIVGKFIHKELSWKDVYDSALETIQVIGATLYMIGLSIAFAYVLNIEQIPQQIADFILGFSTNVYVVLLLIILFLLVVGAFLDTIAALVILTPILLPIVTQIGVDPVHFGVILVTALAIGFITPPVGVNLFVASAIGNISIEKIAVAAIPLFIVMLAILFLLSYVPFFSTFLPSLST</sequence>
<feature type="transmembrane region" description="Helical" evidence="7">
    <location>
        <begin position="381"/>
        <end position="403"/>
    </location>
</feature>
<protein>
    <submittedName>
        <fullName evidence="9">TRAP-type C4-dicarboxylate transport system, large permease component</fullName>
    </submittedName>
</protein>
<keyword evidence="2" id="KW-1003">Cell membrane</keyword>
<accession>A0ABR5AZS5</accession>
<dbReference type="Proteomes" id="UP000031982">
    <property type="component" value="Unassembled WGS sequence"/>
</dbReference>